<dbReference type="Proteomes" id="UP001213015">
    <property type="component" value="Unassembled WGS sequence"/>
</dbReference>
<feature type="transmembrane region" description="Helical" evidence="1">
    <location>
        <begin position="394"/>
        <end position="414"/>
    </location>
</feature>
<feature type="transmembrane region" description="Helical" evidence="1">
    <location>
        <begin position="301"/>
        <end position="319"/>
    </location>
</feature>
<dbReference type="Pfam" id="PF05975">
    <property type="entry name" value="EcsB"/>
    <property type="match status" value="1"/>
</dbReference>
<feature type="transmembrane region" description="Helical" evidence="1">
    <location>
        <begin position="84"/>
        <end position="107"/>
    </location>
</feature>
<dbReference type="AlphaFoldDB" id="A0AAP3M456"/>
<evidence type="ECO:0000256" key="1">
    <source>
        <dbReference type="SAM" id="Phobius"/>
    </source>
</evidence>
<comment type="caution">
    <text evidence="2">The sequence shown here is derived from an EMBL/GenBank/DDBJ whole genome shotgun (WGS) entry which is preliminary data.</text>
</comment>
<reference evidence="2" key="1">
    <citation type="submission" date="2022-01" db="EMBL/GenBank/DDBJ databases">
        <title>VMRC isolate genome collection.</title>
        <authorList>
            <person name="France M."/>
            <person name="Rutt L."/>
            <person name="Humphrys M."/>
            <person name="Ravel J."/>
        </authorList>
    </citation>
    <scope>NUCLEOTIDE SEQUENCE</scope>
    <source>
        <strain evidence="2">C0127B5</strain>
    </source>
</reference>
<gene>
    <name evidence="2" type="ORF">L2422_06845</name>
</gene>
<feature type="transmembrane region" description="Helical" evidence="1">
    <location>
        <begin position="50"/>
        <end position="72"/>
    </location>
</feature>
<sequence>MKLSIIMVYQVLILLIRFTKFFQESRCKMVELAKKRLEENIKKNLRYLRLVFNDFFVLALIFLFGGFMYWYAQNLPKIPANLWFYKPLLAIVFTISLVPGELVTLLRKADLQFLFVKDSEMAAYLKKLKGYSLVLPFIILTLVIGIAFPFAGIKLGIQLGGYSIIAILLYLLKAVYLQLEYLSLSFQYHYSKVLFYLIAFLGIYASLFDFSASAALLIALIGFAIYIFKQKLDSFDWSKAYEKERIRQNRVFIFYSMFTDVAEKAVVIKRRKYLDFLLNFQKTKSANQFLLQRNLLRNPDYISLLVRMTAFAVLLSLVITDTNMLLILSALVTFLTAYQLLPIKNLYQRHIMYHVMPIKKDNTREVKSVITWALLLQVIVIAIVWIIIFKIKVIALLNAAILLLFMLMITNLYLPIKLKKKR</sequence>
<keyword evidence="1" id="KW-0812">Transmembrane</keyword>
<organism evidence="2 3">
    <name type="scientific">Lactobacillus mulieris</name>
    <dbReference type="NCBI Taxonomy" id="2508708"/>
    <lineage>
        <taxon>Bacteria</taxon>
        <taxon>Bacillati</taxon>
        <taxon>Bacillota</taxon>
        <taxon>Bacilli</taxon>
        <taxon>Lactobacillales</taxon>
        <taxon>Lactobacillaceae</taxon>
        <taxon>Lactobacillus</taxon>
    </lineage>
</organism>
<feature type="transmembrane region" description="Helical" evidence="1">
    <location>
        <begin position="368"/>
        <end position="388"/>
    </location>
</feature>
<feature type="transmembrane region" description="Helical" evidence="1">
    <location>
        <begin position="325"/>
        <end position="347"/>
    </location>
</feature>
<protein>
    <submittedName>
        <fullName evidence="2">ABC transporter permease</fullName>
    </submittedName>
</protein>
<feature type="transmembrane region" description="Helical" evidence="1">
    <location>
        <begin position="188"/>
        <end position="204"/>
    </location>
</feature>
<dbReference type="EMBL" id="JAKHLF010000012">
    <property type="protein sequence ID" value="MCZ3845211.1"/>
    <property type="molecule type" value="Genomic_DNA"/>
</dbReference>
<feature type="transmembrane region" description="Helical" evidence="1">
    <location>
        <begin position="210"/>
        <end position="228"/>
    </location>
</feature>
<accession>A0AAP3M456</accession>
<proteinExistence type="predicted"/>
<evidence type="ECO:0000313" key="2">
    <source>
        <dbReference type="EMBL" id="MCZ3845211.1"/>
    </source>
</evidence>
<dbReference type="RefSeq" id="WP_269255654.1">
    <property type="nucleotide sequence ID" value="NZ_JAKHLF010000012.1"/>
</dbReference>
<keyword evidence="1" id="KW-0472">Membrane</keyword>
<dbReference type="PIRSF" id="PIRSF037259">
    <property type="entry name" value="EcsB_ABC"/>
    <property type="match status" value="1"/>
</dbReference>
<evidence type="ECO:0000313" key="3">
    <source>
        <dbReference type="Proteomes" id="UP001213015"/>
    </source>
</evidence>
<name>A0AAP3M456_9LACO</name>
<feature type="transmembrane region" description="Helical" evidence="1">
    <location>
        <begin position="157"/>
        <end position="176"/>
    </location>
</feature>
<keyword evidence="1" id="KW-1133">Transmembrane helix</keyword>
<feature type="transmembrane region" description="Helical" evidence="1">
    <location>
        <begin position="128"/>
        <end position="151"/>
    </location>
</feature>
<dbReference type="GO" id="GO:0016020">
    <property type="term" value="C:membrane"/>
    <property type="evidence" value="ECO:0007669"/>
    <property type="project" value="InterPro"/>
</dbReference>
<dbReference type="InterPro" id="IPR010288">
    <property type="entry name" value="EcsB_ABC"/>
</dbReference>